<dbReference type="InterPro" id="IPR046348">
    <property type="entry name" value="SIS_dom_sf"/>
</dbReference>
<dbReference type="InterPro" id="IPR036388">
    <property type="entry name" value="WH-like_DNA-bd_sf"/>
</dbReference>
<evidence type="ECO:0000313" key="6">
    <source>
        <dbReference type="EMBL" id="EJP74143.1"/>
    </source>
</evidence>
<dbReference type="SUPFAM" id="SSF46689">
    <property type="entry name" value="Homeodomain-like"/>
    <property type="match status" value="1"/>
</dbReference>
<dbReference type="InterPro" id="IPR001347">
    <property type="entry name" value="SIS_dom"/>
</dbReference>
<evidence type="ECO:0000259" key="5">
    <source>
        <dbReference type="PROSITE" id="PS51464"/>
    </source>
</evidence>
<dbReference type="Gene3D" id="3.40.50.10490">
    <property type="entry name" value="Glucose-6-phosphate isomerase like protein, domain 1"/>
    <property type="match status" value="1"/>
</dbReference>
<dbReference type="GO" id="GO:1901135">
    <property type="term" value="P:carbohydrate derivative metabolic process"/>
    <property type="evidence" value="ECO:0007669"/>
    <property type="project" value="InterPro"/>
</dbReference>
<feature type="domain" description="SIS" evidence="5">
    <location>
        <begin position="156"/>
        <end position="295"/>
    </location>
</feature>
<dbReference type="HOGENOM" id="CLU_055769_0_0_6"/>
<dbReference type="InterPro" id="IPR000281">
    <property type="entry name" value="HTH_RpiR"/>
</dbReference>
<dbReference type="InterPro" id="IPR009057">
    <property type="entry name" value="Homeodomain-like_sf"/>
</dbReference>
<evidence type="ECO:0000256" key="1">
    <source>
        <dbReference type="ARBA" id="ARBA00023015"/>
    </source>
</evidence>
<sequence length="313" mass="34933">MYFKMCLNFTINYVKNIQYPALFLNIVNKLQIYIINRMILDTLVNGEVKLSKSEKWIALSVLNNPTKVINQSITSLAEEAGVSLPTVNRFCKKLGFDGYPAFKIQIAQEITNTNELLDRFNVDKDTPEVVKRVMTDIQSTIVNVGQNLNAESIDHATDLLANAKSITFFGLGGSGPVALDAQHKFFRFGVPVVAHTDYINQRMIVSMMKEGDLLVSISFTGRTTEIVETAKIAKKNGVKTIALTSEDSPLAKLSDVVLHIHTHLENNLHIPMTSRLAHLAIIDILSATVQARFGKVFDSRKDEVIKNIEKTRV</sequence>
<dbReference type="PANTHER" id="PTHR30514">
    <property type="entry name" value="GLUCOKINASE"/>
    <property type="match status" value="1"/>
</dbReference>
<proteinExistence type="predicted"/>
<evidence type="ECO:0000256" key="3">
    <source>
        <dbReference type="ARBA" id="ARBA00023163"/>
    </source>
</evidence>
<dbReference type="GO" id="GO:0003700">
    <property type="term" value="F:DNA-binding transcription factor activity"/>
    <property type="evidence" value="ECO:0007669"/>
    <property type="project" value="InterPro"/>
</dbReference>
<dbReference type="EMBL" id="JH611159">
    <property type="protein sequence ID" value="EJP74143.1"/>
    <property type="molecule type" value="Genomic_DNA"/>
</dbReference>
<dbReference type="CDD" id="cd05013">
    <property type="entry name" value="SIS_RpiR"/>
    <property type="match status" value="1"/>
</dbReference>
<name>J5KJR1_9GAMM</name>
<protein>
    <submittedName>
        <fullName evidence="6">HTH-type transcriptional regulator HexR</fullName>
    </submittedName>
</protein>
<dbReference type="Pfam" id="PF01418">
    <property type="entry name" value="HTH_6"/>
    <property type="match status" value="1"/>
</dbReference>
<organism evidence="6 7">
    <name type="scientific">SAR86 cluster bacterium SAR86B</name>
    <dbReference type="NCBI Taxonomy" id="1123867"/>
    <lineage>
        <taxon>Bacteria</taxon>
        <taxon>Pseudomonadati</taxon>
        <taxon>Pseudomonadota</taxon>
        <taxon>Gammaproteobacteria</taxon>
        <taxon>SAR86 cluster</taxon>
    </lineage>
</organism>
<dbReference type="Proteomes" id="UP000010116">
    <property type="component" value="Unassembled WGS sequence"/>
</dbReference>
<dbReference type="GO" id="GO:0003677">
    <property type="term" value="F:DNA binding"/>
    <property type="evidence" value="ECO:0007669"/>
    <property type="project" value="UniProtKB-KW"/>
</dbReference>
<dbReference type="PROSITE" id="PS51071">
    <property type="entry name" value="HTH_RPIR"/>
    <property type="match status" value="1"/>
</dbReference>
<feature type="domain" description="HTH rpiR-type" evidence="4">
    <location>
        <begin position="37"/>
        <end position="113"/>
    </location>
</feature>
<dbReference type="InterPro" id="IPR047640">
    <property type="entry name" value="RpiR-like"/>
</dbReference>
<dbReference type="PROSITE" id="PS51464">
    <property type="entry name" value="SIS"/>
    <property type="match status" value="1"/>
</dbReference>
<dbReference type="Pfam" id="PF01380">
    <property type="entry name" value="SIS"/>
    <property type="match status" value="1"/>
</dbReference>
<accession>J5KJR1</accession>
<gene>
    <name evidence="6" type="ORF">NT02SARS_1886</name>
</gene>
<dbReference type="PANTHER" id="PTHR30514:SF1">
    <property type="entry name" value="HTH-TYPE TRANSCRIPTIONAL REGULATOR HEXR-RELATED"/>
    <property type="match status" value="1"/>
</dbReference>
<keyword evidence="1" id="KW-0805">Transcription regulation</keyword>
<evidence type="ECO:0000259" key="4">
    <source>
        <dbReference type="PROSITE" id="PS51071"/>
    </source>
</evidence>
<dbReference type="AlphaFoldDB" id="J5KJR1"/>
<evidence type="ECO:0000256" key="2">
    <source>
        <dbReference type="ARBA" id="ARBA00023125"/>
    </source>
</evidence>
<dbReference type="SUPFAM" id="SSF53697">
    <property type="entry name" value="SIS domain"/>
    <property type="match status" value="1"/>
</dbReference>
<evidence type="ECO:0000313" key="7">
    <source>
        <dbReference type="Proteomes" id="UP000010116"/>
    </source>
</evidence>
<dbReference type="Gene3D" id="1.10.10.10">
    <property type="entry name" value="Winged helix-like DNA-binding domain superfamily/Winged helix DNA-binding domain"/>
    <property type="match status" value="1"/>
</dbReference>
<keyword evidence="3" id="KW-0804">Transcription</keyword>
<reference evidence="6 7" key="1">
    <citation type="journal article" date="2012" name="ISME J.">
        <title>Genomic insights to SAR86, an abundant and uncultivated marine bacterial lineage.</title>
        <authorList>
            <person name="Dupont C.L."/>
            <person name="Rusch D.B."/>
            <person name="Yooseph S."/>
            <person name="Lombardo M.J."/>
            <person name="Richter R.A."/>
            <person name="Valas R."/>
            <person name="Novotny M."/>
            <person name="Yee-Greenbaum J."/>
            <person name="Selengut J.D."/>
            <person name="Haft D.H."/>
            <person name="Halpern A.L."/>
            <person name="Lasken R.S."/>
            <person name="Nealson K."/>
            <person name="Friedman R."/>
            <person name="Venter J.C."/>
        </authorList>
    </citation>
    <scope>NUCLEOTIDE SEQUENCE [LARGE SCALE GENOMIC DNA]</scope>
</reference>
<dbReference type="GO" id="GO:0097367">
    <property type="term" value="F:carbohydrate derivative binding"/>
    <property type="evidence" value="ECO:0007669"/>
    <property type="project" value="InterPro"/>
</dbReference>
<dbReference type="InterPro" id="IPR035472">
    <property type="entry name" value="RpiR-like_SIS"/>
</dbReference>
<keyword evidence="2" id="KW-0238">DNA-binding</keyword>